<evidence type="ECO:0000259" key="4">
    <source>
        <dbReference type="Pfam" id="PF13229"/>
    </source>
</evidence>
<evidence type="ECO:0000256" key="2">
    <source>
        <dbReference type="SAM" id="Phobius"/>
    </source>
</evidence>
<feature type="transmembrane region" description="Helical" evidence="2">
    <location>
        <begin position="608"/>
        <end position="633"/>
    </location>
</feature>
<evidence type="ECO:0000313" key="5">
    <source>
        <dbReference type="EMBL" id="KAA6372921.1"/>
    </source>
</evidence>
<protein>
    <recommendedName>
        <fullName evidence="4">Right handed beta helix domain-containing protein</fullName>
    </recommendedName>
</protein>
<accession>A0A5J4USL0</accession>
<dbReference type="InterPro" id="IPR039448">
    <property type="entry name" value="Beta_helix"/>
</dbReference>
<keyword evidence="2" id="KW-1133">Transmembrane helix</keyword>
<proteinExistence type="predicted"/>
<reference evidence="5 6" key="1">
    <citation type="submission" date="2019-03" db="EMBL/GenBank/DDBJ databases">
        <title>Single cell metagenomics reveals metabolic interactions within the superorganism composed of flagellate Streblomastix strix and complex community of Bacteroidetes bacteria on its surface.</title>
        <authorList>
            <person name="Treitli S.C."/>
            <person name="Kolisko M."/>
            <person name="Husnik F."/>
            <person name="Keeling P."/>
            <person name="Hampl V."/>
        </authorList>
    </citation>
    <scope>NUCLEOTIDE SEQUENCE [LARGE SCALE GENOMIC DNA]</scope>
    <source>
        <strain evidence="5">ST1C</strain>
    </source>
</reference>
<keyword evidence="3" id="KW-0732">Signal</keyword>
<dbReference type="Pfam" id="PF13229">
    <property type="entry name" value="Beta_helix"/>
    <property type="match status" value="1"/>
</dbReference>
<feature type="chain" id="PRO_5023829307" description="Right handed beta helix domain-containing protein" evidence="3">
    <location>
        <begin position="21"/>
        <end position="833"/>
    </location>
</feature>
<keyword evidence="2" id="KW-0472">Membrane</keyword>
<name>A0A5J4USL0_9EUKA</name>
<dbReference type="SMART" id="SM00710">
    <property type="entry name" value="PbH1"/>
    <property type="match status" value="8"/>
</dbReference>
<feature type="signal peptide" evidence="3">
    <location>
        <begin position="1"/>
        <end position="20"/>
    </location>
</feature>
<gene>
    <name evidence="5" type="ORF">EZS28_031552</name>
</gene>
<feature type="domain" description="Right handed beta helix" evidence="4">
    <location>
        <begin position="332"/>
        <end position="546"/>
    </location>
</feature>
<dbReference type="Proteomes" id="UP000324800">
    <property type="component" value="Unassembled WGS sequence"/>
</dbReference>
<evidence type="ECO:0000313" key="6">
    <source>
        <dbReference type="Proteomes" id="UP000324800"/>
    </source>
</evidence>
<comment type="caution">
    <text evidence="5">The sequence shown here is derived from an EMBL/GenBank/DDBJ whole genome shotgun (WGS) entry which is preliminary data.</text>
</comment>
<feature type="region of interest" description="Disordered" evidence="1">
    <location>
        <begin position="776"/>
        <end position="833"/>
    </location>
</feature>
<dbReference type="InterPro" id="IPR012334">
    <property type="entry name" value="Pectin_lyas_fold"/>
</dbReference>
<dbReference type="AlphaFoldDB" id="A0A5J4USL0"/>
<dbReference type="SUPFAM" id="SSF51126">
    <property type="entry name" value="Pectin lyase-like"/>
    <property type="match status" value="2"/>
</dbReference>
<organism evidence="5 6">
    <name type="scientific">Streblomastix strix</name>
    <dbReference type="NCBI Taxonomy" id="222440"/>
    <lineage>
        <taxon>Eukaryota</taxon>
        <taxon>Metamonada</taxon>
        <taxon>Preaxostyla</taxon>
        <taxon>Oxymonadida</taxon>
        <taxon>Streblomastigidae</taxon>
        <taxon>Streblomastix</taxon>
    </lineage>
</organism>
<feature type="compositionally biased region" description="Polar residues" evidence="1">
    <location>
        <begin position="792"/>
        <end position="814"/>
    </location>
</feature>
<dbReference type="Gene3D" id="2.160.20.10">
    <property type="entry name" value="Single-stranded right-handed beta-helix, Pectin lyase-like"/>
    <property type="match status" value="1"/>
</dbReference>
<sequence length="833" mass="90455">MQSSHFTALLFFICIVNVSAEAIVGTLEGTLELEITGVKKKIAHLGEGRYITNGINVAYKHISLHGSKYTEIQAVDTVNLNAMFIGEEADIYLQNLRFKSIGNLVAIVERKSQLAFVDNILIGTTIRNCFEVDGGELILSNLKLEFEINDERRVSNLVNFGELGGNLHVQKTSIEQVIIDGDIQLFGDGIQSQISLTNCKFTQLHFDRISSSNFASNIIGQGNVIIQDCAFIDVENALEGGVVNGLNTNGSLQVVGSLFKSCYNTKHINEGISNKGYHTDISSGDARFSDVTFEGCSSQNFGGSISFISNGKLSLSDVRIRTSTSYGSKGGAIYFEGSGKLSISDVSFKECRSQGQLIGQGGAIYFAGSGNLSLSDVSFKECISNGQLTGQGGAIYIEGAGYHKMSDISFADCSVSGNEISEGGIIYSKGGQNKFSDVSFKRSSAIITESSQSNIDADQSSALGGGIMAIDWLNGSALSDVSFTSCVAGCGGGIYLDSASDRIKFSDVRFYDNIASVSGGGGIFARDTNIVYLRYCKFSGNQGYGSENGNDIHFSELGLNTEHPDMLQIKKDMIYKSKSSSAETRVYIVGIGSLYDWLPDRYQGEWPVWAQITMNVVAVVVVFIVIVLCICCCCKCCGMCCSSCCGACCFKGCLLCCNNCCLHCCCCKCSSNNGTKGNDRAILNRYNKGHCCESCCQGCCKQSGDQCCQKQRTIDNSNQNQQYRTAEEGQYYDKNNQQMQQRNGNGIVVVVSDNAYVPQYGAKQPYPTLQANPAYQYSSQQNQPSIPPPLQHNNDNPQVQYNPYSPQQQVNPIFSQPPPQNLQMPFGKEDFLQ</sequence>
<keyword evidence="2" id="KW-0812">Transmembrane</keyword>
<dbReference type="InterPro" id="IPR011050">
    <property type="entry name" value="Pectin_lyase_fold/virulence"/>
</dbReference>
<evidence type="ECO:0000256" key="3">
    <source>
        <dbReference type="SAM" id="SignalP"/>
    </source>
</evidence>
<evidence type="ECO:0000256" key="1">
    <source>
        <dbReference type="SAM" id="MobiDB-lite"/>
    </source>
</evidence>
<dbReference type="EMBL" id="SNRW01013173">
    <property type="protein sequence ID" value="KAA6372921.1"/>
    <property type="molecule type" value="Genomic_DNA"/>
</dbReference>
<dbReference type="InterPro" id="IPR006626">
    <property type="entry name" value="PbH1"/>
</dbReference>